<dbReference type="EMBL" id="JAAAIP010000357">
    <property type="protein sequence ID" value="KAG0318708.1"/>
    <property type="molecule type" value="Genomic_DNA"/>
</dbReference>
<dbReference type="Pfam" id="PF17035">
    <property type="entry name" value="BET"/>
    <property type="match status" value="1"/>
</dbReference>
<evidence type="ECO:0000313" key="4">
    <source>
        <dbReference type="Proteomes" id="UP000738325"/>
    </source>
</evidence>
<accession>A0A9P6UT90</accession>
<feature type="region of interest" description="Disordered" evidence="1">
    <location>
        <begin position="200"/>
        <end position="243"/>
    </location>
</feature>
<feature type="domain" description="NET" evidence="2">
    <location>
        <begin position="298"/>
        <end position="354"/>
    </location>
</feature>
<dbReference type="Proteomes" id="UP000738325">
    <property type="component" value="Unassembled WGS sequence"/>
</dbReference>
<evidence type="ECO:0000259" key="2">
    <source>
        <dbReference type="Pfam" id="PF17035"/>
    </source>
</evidence>
<evidence type="ECO:0000313" key="3">
    <source>
        <dbReference type="EMBL" id="KAG0318708.1"/>
    </source>
</evidence>
<keyword evidence="4" id="KW-1185">Reference proteome</keyword>
<protein>
    <recommendedName>
        <fullName evidence="2">NET domain-containing protein</fullName>
    </recommendedName>
</protein>
<comment type="caution">
    <text evidence="3">The sequence shown here is derived from an EMBL/GenBank/DDBJ whole genome shotgun (WGS) entry which is preliminary data.</text>
</comment>
<feature type="region of interest" description="Disordered" evidence="1">
    <location>
        <begin position="387"/>
        <end position="430"/>
    </location>
</feature>
<feature type="compositionally biased region" description="Low complexity" evidence="1">
    <location>
        <begin position="394"/>
        <end position="412"/>
    </location>
</feature>
<proteinExistence type="predicted"/>
<dbReference type="InterPro" id="IPR038336">
    <property type="entry name" value="NET_sf"/>
</dbReference>
<feature type="compositionally biased region" description="Acidic residues" evidence="1">
    <location>
        <begin position="211"/>
        <end position="228"/>
    </location>
</feature>
<dbReference type="InterPro" id="IPR027353">
    <property type="entry name" value="NET_dom"/>
</dbReference>
<dbReference type="Gene3D" id="1.20.1270.220">
    <property type="match status" value="1"/>
</dbReference>
<dbReference type="OrthoDB" id="2416617at2759"/>
<feature type="compositionally biased region" description="Low complexity" evidence="1">
    <location>
        <begin position="200"/>
        <end position="210"/>
    </location>
</feature>
<reference evidence="3" key="1">
    <citation type="journal article" date="2020" name="Fungal Divers.">
        <title>Resolving the Mortierellaceae phylogeny through synthesis of multi-gene phylogenetics and phylogenomics.</title>
        <authorList>
            <person name="Vandepol N."/>
            <person name="Liber J."/>
            <person name="Desiro A."/>
            <person name="Na H."/>
            <person name="Kennedy M."/>
            <person name="Barry K."/>
            <person name="Grigoriev I.V."/>
            <person name="Miller A.N."/>
            <person name="O'Donnell K."/>
            <person name="Stajich J.E."/>
            <person name="Bonito G."/>
        </authorList>
    </citation>
    <scope>NUCLEOTIDE SEQUENCE</scope>
    <source>
        <strain evidence="3">REB-010B</strain>
    </source>
</reference>
<gene>
    <name evidence="3" type="ORF">BGZ99_005495</name>
</gene>
<sequence>MGGVTLADPSFEPESRLVNTKTHISPTEALNQLAIDASALSAQTPQSQHPVSNGSFSISDFLVSGLQSKAWEDWQVADELNPFASDPSDLQSADLSALPFQFTLEDMLSSTMWDTASMAAAGLPADQAYDEYVFDLAPSHFATPATVNIADLLVGPNSAAPSVSPLDLAMPIMPANYNNYQDLALANLYGFTEEDSAAFDSDLGSDLSDASSDDEEDDDEDSEDDEEDKAGQDVGTMPALTEQRTTDFVTDVDEELNAVVTMSRVTNQSPGLCTVTTSVASQQPAIADPNKRRMEEALVARINNDLGPEHMPGLFKILMGANGAADQEDDDDEMEVDLSCLDETTLVELYQYVETCCMRTLGSILAAAEEQERCRVAAANAERSFYEARTPELSPSHSSSSSSSPSPSHPSSFGTGVGSSNNKKRSATASTSCTNYYERNGVEEQTEARWMAAQHKSKRKRVVNNSAVCMGGGGTGKGQRIQASTEELHADEYEDSEIGEDDEIDIVGI</sequence>
<dbReference type="AlphaFoldDB" id="A0A9P6UT90"/>
<evidence type="ECO:0000256" key="1">
    <source>
        <dbReference type="SAM" id="MobiDB-lite"/>
    </source>
</evidence>
<organism evidence="3 4">
    <name type="scientific">Dissophora globulifera</name>
    <dbReference type="NCBI Taxonomy" id="979702"/>
    <lineage>
        <taxon>Eukaryota</taxon>
        <taxon>Fungi</taxon>
        <taxon>Fungi incertae sedis</taxon>
        <taxon>Mucoromycota</taxon>
        <taxon>Mortierellomycotina</taxon>
        <taxon>Mortierellomycetes</taxon>
        <taxon>Mortierellales</taxon>
        <taxon>Mortierellaceae</taxon>
        <taxon>Dissophora</taxon>
    </lineage>
</organism>
<name>A0A9P6UT90_9FUNG</name>